<dbReference type="RefSeq" id="WP_122340019.1">
    <property type="nucleotide sequence ID" value="NZ_RBUY01000070.1"/>
</dbReference>
<evidence type="ECO:0000313" key="3">
    <source>
        <dbReference type="Proteomes" id="UP000269872"/>
    </source>
</evidence>
<feature type="region of interest" description="Disordered" evidence="1">
    <location>
        <begin position="30"/>
        <end position="51"/>
    </location>
</feature>
<reference evidence="2 3" key="1">
    <citation type="submission" date="2018-08" db="EMBL/GenBank/DDBJ databases">
        <title>Recombination of ecologically and evolutionarily significant loci maintains genetic cohesion in the Pseudomonas syringae species complex.</title>
        <authorList>
            <person name="Dillon M."/>
            <person name="Thakur S."/>
            <person name="Almeida R.N.D."/>
            <person name="Weir B.S."/>
            <person name="Guttman D.S."/>
        </authorList>
    </citation>
    <scope>NUCLEOTIDE SEQUENCE [LARGE SCALE GENOMIC DNA]</scope>
    <source>
        <strain evidence="2 3">ICMP 7496</strain>
    </source>
</reference>
<dbReference type="AlphaFoldDB" id="A0A3M6F968"/>
<accession>A0A3M6F968</accession>
<organism evidence="2 3">
    <name type="scientific">Pseudomonas caricapapayae</name>
    <dbReference type="NCBI Taxonomy" id="46678"/>
    <lineage>
        <taxon>Bacteria</taxon>
        <taxon>Pseudomonadati</taxon>
        <taxon>Pseudomonadota</taxon>
        <taxon>Gammaproteobacteria</taxon>
        <taxon>Pseudomonadales</taxon>
        <taxon>Pseudomonadaceae</taxon>
        <taxon>Pseudomonas</taxon>
    </lineage>
</organism>
<proteinExistence type="predicted"/>
<dbReference type="Proteomes" id="UP000269872">
    <property type="component" value="Unassembled WGS sequence"/>
</dbReference>
<protein>
    <submittedName>
        <fullName evidence="2">Uncharacterized protein</fullName>
    </submittedName>
</protein>
<comment type="caution">
    <text evidence="2">The sequence shown here is derived from an EMBL/GenBank/DDBJ whole genome shotgun (WGS) entry which is preliminary data.</text>
</comment>
<sequence>MDDSKGYQHMSKEEYMFGIEDLNDVVEVDTEDDGDFDMGGTSSQDDVPKEPIIIPPLSETPAPSILQAPKVINPPAPRKTSPLYEAYKKERSAFPFRSKQKSLCVQLDAYDTSICSTINNQFCFMPAGQLLSLSYFYEQMKAIKKNPDIQPAMYKNIESLLTEYLGLIDSRFSLFKSTLLIPHATNHYYPENLYALDLNFFNFGYSREKYSVMTPFMLMELLDKKPLKKYQLAALFDDLEFCCLPDNSNADTAIVQL</sequence>
<name>A0A3M6F968_9PSED</name>
<gene>
    <name evidence="2" type="ORF">ALP05_00669</name>
</gene>
<dbReference type="EMBL" id="RBUY01000070">
    <property type="protein sequence ID" value="RMV76454.1"/>
    <property type="molecule type" value="Genomic_DNA"/>
</dbReference>
<evidence type="ECO:0000256" key="1">
    <source>
        <dbReference type="SAM" id="MobiDB-lite"/>
    </source>
</evidence>
<evidence type="ECO:0000313" key="2">
    <source>
        <dbReference type="EMBL" id="RMV76454.1"/>
    </source>
</evidence>